<dbReference type="InterPro" id="IPR046477">
    <property type="entry name" value="DUF6798"/>
</dbReference>
<keyword evidence="1" id="KW-1133">Transmembrane helix</keyword>
<feature type="transmembrane region" description="Helical" evidence="1">
    <location>
        <begin position="243"/>
        <end position="260"/>
    </location>
</feature>
<feature type="transmembrane region" description="Helical" evidence="1">
    <location>
        <begin position="145"/>
        <end position="172"/>
    </location>
</feature>
<dbReference type="Pfam" id="PF20604">
    <property type="entry name" value="DUF6798"/>
    <property type="match status" value="1"/>
</dbReference>
<name>A0A5M6DIA8_9BACT</name>
<dbReference type="AlphaFoldDB" id="A0A5M6DIA8"/>
<feature type="transmembrane region" description="Helical" evidence="1">
    <location>
        <begin position="355"/>
        <end position="373"/>
    </location>
</feature>
<keyword evidence="1" id="KW-0472">Membrane</keyword>
<dbReference type="EMBL" id="VWOX01000001">
    <property type="protein sequence ID" value="KAA5547318.1"/>
    <property type="molecule type" value="Genomic_DNA"/>
</dbReference>
<evidence type="ECO:0000259" key="2">
    <source>
        <dbReference type="Pfam" id="PF20604"/>
    </source>
</evidence>
<feature type="transmembrane region" description="Helical" evidence="1">
    <location>
        <begin position="92"/>
        <end position="108"/>
    </location>
</feature>
<feature type="transmembrane region" description="Helical" evidence="1">
    <location>
        <begin position="54"/>
        <end position="80"/>
    </location>
</feature>
<sequence length="531" mass="59170">MAVFFLYAGDPVPAVNEAHYLVKAKNFWDPAWCSNDLLAASGKAHVTYYVTFGWLTRFCSLATTAWIGRLVGWALIALGLQRCCRALRLPRFYSLGVAVLWIAGVEYGNLAGEWVIGGIEAKVPAYGLVLIGMSEVMRRHWSRAWVWFGAASAFHVLTGGWAVVAAIFSFLVCERWLRPKEVPPKPFFTWGLWVGGALSLLGLAPAILLTMSATPAESVLAAKIYTYVRLRHHLLPSDFPWSWYLRHGVLVGMLLVWMGADRKLLARRPAEWMALGAVLIAGGGLLVGTLQPTHPDLTARLLRYYWFRLTDALVPLVVAFIVMQKLAGVKGSPVGAEAVVPDRAAKTGGGGRTPVAVGAAALTLLFGLGLFGWSSLQRVRLGLPPSTSHRLLGIHPEAGIAEQHRSHADWVAVCDWVRVAMPEDEVFLTPRHQQTFKWYAERAEVVNWKEVPQDAVALLEWRRRFEEIFPERLGTTRVSIQYTILREIRQRYGARFMVVDRRVTGQQLPLVKVYPVGSQTNATYAVYELPY</sequence>
<keyword evidence="1" id="KW-0812">Transmembrane</keyword>
<feature type="domain" description="DUF6798" evidence="2">
    <location>
        <begin position="408"/>
        <end position="468"/>
    </location>
</feature>
<feature type="transmembrane region" description="Helical" evidence="1">
    <location>
        <begin position="272"/>
        <end position="293"/>
    </location>
</feature>
<reference evidence="3 4" key="1">
    <citation type="submission" date="2019-08" db="EMBL/GenBank/DDBJ databases">
        <authorList>
            <person name="Dhanesh K."/>
            <person name="Kumar G."/>
            <person name="Sasikala C."/>
            <person name="Venkata Ramana C."/>
        </authorList>
    </citation>
    <scope>NUCLEOTIDE SEQUENCE [LARGE SCALE GENOMIC DNA]</scope>
    <source>
        <strain evidence="3 4">JC645</strain>
    </source>
</reference>
<feature type="transmembrane region" description="Helical" evidence="1">
    <location>
        <begin position="305"/>
        <end position="323"/>
    </location>
</feature>
<evidence type="ECO:0000256" key="1">
    <source>
        <dbReference type="SAM" id="Phobius"/>
    </source>
</evidence>
<evidence type="ECO:0000313" key="4">
    <source>
        <dbReference type="Proteomes" id="UP000324479"/>
    </source>
</evidence>
<gene>
    <name evidence="3" type="ORF">FYK55_00105</name>
</gene>
<proteinExistence type="predicted"/>
<dbReference type="Proteomes" id="UP000324479">
    <property type="component" value="Unassembled WGS sequence"/>
</dbReference>
<accession>A0A5M6DIA8</accession>
<keyword evidence="4" id="KW-1185">Reference proteome</keyword>
<comment type="caution">
    <text evidence="3">The sequence shown here is derived from an EMBL/GenBank/DDBJ whole genome shotgun (WGS) entry which is preliminary data.</text>
</comment>
<protein>
    <recommendedName>
        <fullName evidence="2">DUF6798 domain-containing protein</fullName>
    </recommendedName>
</protein>
<feature type="transmembrane region" description="Helical" evidence="1">
    <location>
        <begin position="192"/>
        <end position="222"/>
    </location>
</feature>
<evidence type="ECO:0000313" key="3">
    <source>
        <dbReference type="EMBL" id="KAA5547318.1"/>
    </source>
</evidence>
<organism evidence="3 4">
    <name type="scientific">Roseiconus nitratireducens</name>
    <dbReference type="NCBI Taxonomy" id="2605748"/>
    <lineage>
        <taxon>Bacteria</taxon>
        <taxon>Pseudomonadati</taxon>
        <taxon>Planctomycetota</taxon>
        <taxon>Planctomycetia</taxon>
        <taxon>Pirellulales</taxon>
        <taxon>Pirellulaceae</taxon>
        <taxon>Roseiconus</taxon>
    </lineage>
</organism>